<feature type="transmembrane region" description="Helical" evidence="1">
    <location>
        <begin position="12"/>
        <end position="29"/>
    </location>
</feature>
<keyword evidence="1" id="KW-1133">Transmembrane helix</keyword>
<evidence type="ECO:0000313" key="3">
    <source>
        <dbReference type="Proteomes" id="UP000629365"/>
    </source>
</evidence>
<feature type="transmembrane region" description="Helical" evidence="1">
    <location>
        <begin position="35"/>
        <end position="54"/>
    </location>
</feature>
<dbReference type="RefSeq" id="WP_188436845.1">
    <property type="nucleotide sequence ID" value="NZ_BMCM01000003.1"/>
</dbReference>
<keyword evidence="1" id="KW-0812">Transmembrane</keyword>
<dbReference type="Proteomes" id="UP000629365">
    <property type="component" value="Unassembled WGS sequence"/>
</dbReference>
<comment type="caution">
    <text evidence="2">The sequence shown here is derived from an EMBL/GenBank/DDBJ whole genome shotgun (WGS) entry which is preliminary data.</text>
</comment>
<keyword evidence="1" id="KW-0472">Membrane</keyword>
<evidence type="ECO:0008006" key="4">
    <source>
        <dbReference type="Google" id="ProtNLM"/>
    </source>
</evidence>
<reference evidence="3" key="1">
    <citation type="journal article" date="2019" name="Int. J. Syst. Evol. Microbiol.">
        <title>The Global Catalogue of Microorganisms (GCM) 10K type strain sequencing project: providing services to taxonomists for standard genome sequencing and annotation.</title>
        <authorList>
            <consortium name="The Broad Institute Genomics Platform"/>
            <consortium name="The Broad Institute Genome Sequencing Center for Infectious Disease"/>
            <person name="Wu L."/>
            <person name="Ma J."/>
        </authorList>
    </citation>
    <scope>NUCLEOTIDE SEQUENCE [LARGE SCALE GENOMIC DNA]</scope>
    <source>
        <strain evidence="3">CCM 7640</strain>
    </source>
</reference>
<sequence length="189" mass="19684">MTPRQLRLVRGAAASSIATVIAAVSHTIGGGAPPHPLLVIALGVFLTPLAALLVGRTPSIGRLSAAVLVSQTVFHVLFVALGATASATVMTGHHHVMTLDPLSSTVAPDAGMLGAHIAAAALTIAMLWRGERLLSVIRRWVHTVLRTRMPRLHAEWPVPASVGTTARRFVPSIPAVAISRRGPPALSRG</sequence>
<dbReference type="EMBL" id="BMCM01000003">
    <property type="protein sequence ID" value="GGD80847.1"/>
    <property type="molecule type" value="Genomic_DNA"/>
</dbReference>
<feature type="transmembrane region" description="Helical" evidence="1">
    <location>
        <begin position="110"/>
        <end position="128"/>
    </location>
</feature>
<name>A0ABQ1RT18_9MICO</name>
<proteinExistence type="predicted"/>
<feature type="transmembrane region" description="Helical" evidence="1">
    <location>
        <begin position="66"/>
        <end position="90"/>
    </location>
</feature>
<organism evidence="2 3">
    <name type="scientific">Microbacterium murale</name>
    <dbReference type="NCBI Taxonomy" id="1081040"/>
    <lineage>
        <taxon>Bacteria</taxon>
        <taxon>Bacillati</taxon>
        <taxon>Actinomycetota</taxon>
        <taxon>Actinomycetes</taxon>
        <taxon>Micrococcales</taxon>
        <taxon>Microbacteriaceae</taxon>
        <taxon>Microbacterium</taxon>
    </lineage>
</organism>
<evidence type="ECO:0000256" key="1">
    <source>
        <dbReference type="SAM" id="Phobius"/>
    </source>
</evidence>
<keyword evidence="3" id="KW-1185">Reference proteome</keyword>
<evidence type="ECO:0000313" key="2">
    <source>
        <dbReference type="EMBL" id="GGD80847.1"/>
    </source>
</evidence>
<accession>A0ABQ1RT18</accession>
<protein>
    <recommendedName>
        <fullName evidence="4">Integral membrane protein</fullName>
    </recommendedName>
</protein>
<gene>
    <name evidence="2" type="ORF">GCM10007269_24610</name>
</gene>